<dbReference type="EMBL" id="JACHEB010000010">
    <property type="protein sequence ID" value="MBB5330441.1"/>
    <property type="molecule type" value="Genomic_DNA"/>
</dbReference>
<feature type="transmembrane region" description="Helical" evidence="3">
    <location>
        <begin position="7"/>
        <end position="27"/>
    </location>
</feature>
<dbReference type="RefSeq" id="WP_183979896.1">
    <property type="nucleotide sequence ID" value="NZ_JACHEB010000010.1"/>
</dbReference>
<dbReference type="SUPFAM" id="SSF55073">
    <property type="entry name" value="Nucleotide cyclase"/>
    <property type="match status" value="1"/>
</dbReference>
<dbReference type="InterPro" id="IPR043128">
    <property type="entry name" value="Rev_trsase/Diguanyl_cyclase"/>
</dbReference>
<dbReference type="FunFam" id="3.30.70.270:FF:000001">
    <property type="entry name" value="Diguanylate cyclase domain protein"/>
    <property type="match status" value="1"/>
</dbReference>
<evidence type="ECO:0000313" key="5">
    <source>
        <dbReference type="EMBL" id="MBB5330441.1"/>
    </source>
</evidence>
<comment type="caution">
    <text evidence="5">The sequence shown here is derived from an EMBL/GenBank/DDBJ whole genome shotgun (WGS) entry which is preliminary data.</text>
</comment>
<dbReference type="CDD" id="cd01949">
    <property type="entry name" value="GGDEF"/>
    <property type="match status" value="1"/>
</dbReference>
<dbReference type="InterPro" id="IPR000160">
    <property type="entry name" value="GGDEF_dom"/>
</dbReference>
<gene>
    <name evidence="5" type="ORF">HDF14_004076</name>
</gene>
<dbReference type="GO" id="GO:1902201">
    <property type="term" value="P:negative regulation of bacterial-type flagellum-dependent cell motility"/>
    <property type="evidence" value="ECO:0007669"/>
    <property type="project" value="TreeGrafter"/>
</dbReference>
<keyword evidence="6" id="KW-1185">Reference proteome</keyword>
<feature type="transmembrane region" description="Helical" evidence="3">
    <location>
        <begin position="96"/>
        <end position="116"/>
    </location>
</feature>
<name>A0A9X0U5D4_9BACT</name>
<sequence length="318" mass="34997">MQERRFFYIISIFMWINTVFPAIHNHILIKHDFVWLDLFISAPYLLLVILIAQIRSADLCFAKPSSRVARWVRSGSPIFVSFGLLLAGMLVFRTQLYVGATAILMAIICYGALNVLTQTRGIEAEESLVAAKKHLESLVGVDSLTGIANRHTFDQMIDADCRAAKRSALAISLLMIDVDFFKQFNDTNWHLAGDECLVQIARALQGTLPRTNDLVARYGGEEFAVLLPTTGESGASAVARKLHDAVAKLRLLHSASPLGFVTISIGVSSCDSSIAPSPTRLAHTADLALYKAKRHRGETGRSFSLSKKKRVAKEGSYC</sequence>
<feature type="domain" description="GGDEF" evidence="4">
    <location>
        <begin position="169"/>
        <end position="306"/>
    </location>
</feature>
<evidence type="ECO:0000256" key="2">
    <source>
        <dbReference type="ARBA" id="ARBA00034247"/>
    </source>
</evidence>
<keyword evidence="3" id="KW-0812">Transmembrane</keyword>
<dbReference type="InterPro" id="IPR029787">
    <property type="entry name" value="Nucleotide_cyclase"/>
</dbReference>
<evidence type="ECO:0000259" key="4">
    <source>
        <dbReference type="PROSITE" id="PS50887"/>
    </source>
</evidence>
<dbReference type="InterPro" id="IPR050469">
    <property type="entry name" value="Diguanylate_Cyclase"/>
</dbReference>
<dbReference type="EC" id="2.7.7.65" evidence="1"/>
<organism evidence="5 6">
    <name type="scientific">Tunturiibacter gelidiferens</name>
    <dbReference type="NCBI Taxonomy" id="3069689"/>
    <lineage>
        <taxon>Bacteria</taxon>
        <taxon>Pseudomonadati</taxon>
        <taxon>Acidobacteriota</taxon>
        <taxon>Terriglobia</taxon>
        <taxon>Terriglobales</taxon>
        <taxon>Acidobacteriaceae</taxon>
        <taxon>Tunturiibacter</taxon>
    </lineage>
</organism>
<feature type="transmembrane region" description="Helical" evidence="3">
    <location>
        <begin position="71"/>
        <end position="90"/>
    </location>
</feature>
<dbReference type="PANTHER" id="PTHR45138">
    <property type="entry name" value="REGULATORY COMPONENTS OF SENSORY TRANSDUCTION SYSTEM"/>
    <property type="match status" value="1"/>
</dbReference>
<dbReference type="PANTHER" id="PTHR45138:SF9">
    <property type="entry name" value="DIGUANYLATE CYCLASE DGCM-RELATED"/>
    <property type="match status" value="1"/>
</dbReference>
<dbReference type="PROSITE" id="PS50887">
    <property type="entry name" value="GGDEF"/>
    <property type="match status" value="1"/>
</dbReference>
<comment type="catalytic activity">
    <reaction evidence="2">
        <text>2 GTP = 3',3'-c-di-GMP + 2 diphosphate</text>
        <dbReference type="Rhea" id="RHEA:24898"/>
        <dbReference type="ChEBI" id="CHEBI:33019"/>
        <dbReference type="ChEBI" id="CHEBI:37565"/>
        <dbReference type="ChEBI" id="CHEBI:58805"/>
        <dbReference type="EC" id="2.7.7.65"/>
    </reaction>
</comment>
<dbReference type="GO" id="GO:0043709">
    <property type="term" value="P:cell adhesion involved in single-species biofilm formation"/>
    <property type="evidence" value="ECO:0007669"/>
    <property type="project" value="TreeGrafter"/>
</dbReference>
<evidence type="ECO:0000256" key="3">
    <source>
        <dbReference type="SAM" id="Phobius"/>
    </source>
</evidence>
<feature type="transmembrane region" description="Helical" evidence="3">
    <location>
        <begin position="33"/>
        <end position="51"/>
    </location>
</feature>
<proteinExistence type="predicted"/>
<protein>
    <recommendedName>
        <fullName evidence="1">diguanylate cyclase</fullName>
        <ecNumber evidence="1">2.7.7.65</ecNumber>
    </recommendedName>
</protein>
<dbReference type="Pfam" id="PF00990">
    <property type="entry name" value="GGDEF"/>
    <property type="match status" value="1"/>
</dbReference>
<evidence type="ECO:0000256" key="1">
    <source>
        <dbReference type="ARBA" id="ARBA00012528"/>
    </source>
</evidence>
<dbReference type="Gene3D" id="3.30.70.270">
    <property type="match status" value="1"/>
</dbReference>
<reference evidence="5 6" key="1">
    <citation type="submission" date="2020-08" db="EMBL/GenBank/DDBJ databases">
        <title>Genomic Encyclopedia of Type Strains, Phase IV (KMG-V): Genome sequencing to study the core and pangenomes of soil and plant-associated prokaryotes.</title>
        <authorList>
            <person name="Whitman W."/>
        </authorList>
    </citation>
    <scope>NUCLEOTIDE SEQUENCE [LARGE SCALE GENOMIC DNA]</scope>
    <source>
        <strain evidence="5 6">X5P2</strain>
    </source>
</reference>
<keyword evidence="3" id="KW-1133">Transmembrane helix</keyword>
<dbReference type="SMART" id="SM00267">
    <property type="entry name" value="GGDEF"/>
    <property type="match status" value="1"/>
</dbReference>
<keyword evidence="3" id="KW-0472">Membrane</keyword>
<dbReference type="GO" id="GO:0005886">
    <property type="term" value="C:plasma membrane"/>
    <property type="evidence" value="ECO:0007669"/>
    <property type="project" value="TreeGrafter"/>
</dbReference>
<accession>A0A9X0U5D4</accession>
<evidence type="ECO:0000313" key="6">
    <source>
        <dbReference type="Proteomes" id="UP000535182"/>
    </source>
</evidence>
<dbReference type="Proteomes" id="UP000535182">
    <property type="component" value="Unassembled WGS sequence"/>
</dbReference>
<dbReference type="AlphaFoldDB" id="A0A9X0U5D4"/>
<dbReference type="NCBIfam" id="TIGR00254">
    <property type="entry name" value="GGDEF"/>
    <property type="match status" value="1"/>
</dbReference>
<dbReference type="GO" id="GO:0052621">
    <property type="term" value="F:diguanylate cyclase activity"/>
    <property type="evidence" value="ECO:0007669"/>
    <property type="project" value="UniProtKB-EC"/>
</dbReference>